<name>A0A9J6B564_SOLCO</name>
<dbReference type="AlphaFoldDB" id="A0A9J6B564"/>
<comment type="caution">
    <text evidence="1">The sequence shown here is derived from an EMBL/GenBank/DDBJ whole genome shotgun (WGS) entry which is preliminary data.</text>
</comment>
<accession>A0A9J6B564</accession>
<reference evidence="1 2" key="1">
    <citation type="submission" date="2020-09" db="EMBL/GenBank/DDBJ databases">
        <title>De no assembly of potato wild relative species, Solanum commersonii.</title>
        <authorList>
            <person name="Cho K."/>
        </authorList>
    </citation>
    <scope>NUCLEOTIDE SEQUENCE [LARGE SCALE GENOMIC DNA]</scope>
    <source>
        <strain evidence="1">LZ3.2</strain>
        <tissue evidence="1">Leaf</tissue>
    </source>
</reference>
<organism evidence="1 2">
    <name type="scientific">Solanum commersonii</name>
    <name type="common">Commerson's wild potato</name>
    <name type="synonym">Commerson's nightshade</name>
    <dbReference type="NCBI Taxonomy" id="4109"/>
    <lineage>
        <taxon>Eukaryota</taxon>
        <taxon>Viridiplantae</taxon>
        <taxon>Streptophyta</taxon>
        <taxon>Embryophyta</taxon>
        <taxon>Tracheophyta</taxon>
        <taxon>Spermatophyta</taxon>
        <taxon>Magnoliopsida</taxon>
        <taxon>eudicotyledons</taxon>
        <taxon>Gunneridae</taxon>
        <taxon>Pentapetalae</taxon>
        <taxon>asterids</taxon>
        <taxon>lamiids</taxon>
        <taxon>Solanales</taxon>
        <taxon>Solanaceae</taxon>
        <taxon>Solanoideae</taxon>
        <taxon>Solaneae</taxon>
        <taxon>Solanum</taxon>
    </lineage>
</organism>
<gene>
    <name evidence="1" type="ORF">H5410_003626</name>
</gene>
<keyword evidence="2" id="KW-1185">Reference proteome</keyword>
<dbReference type="Proteomes" id="UP000824120">
    <property type="component" value="Chromosome 1"/>
</dbReference>
<protein>
    <submittedName>
        <fullName evidence="1">Uncharacterized protein</fullName>
    </submittedName>
</protein>
<sequence>MTHQEKRGRQDRDDDECMEKIIESIRRDGDLSLRKINELRRSKKRRKDSNTITNQYKEQERVNIYKAVRTQKSFERLMDLHKRNQYSYIAILELFQSPSELQKYRLKLGLPKAKVSSSAKIWIFWDDEWEKQEHIDIG</sequence>
<proteinExistence type="predicted"/>
<dbReference type="OrthoDB" id="1324471at2759"/>
<evidence type="ECO:0000313" key="2">
    <source>
        <dbReference type="Proteomes" id="UP000824120"/>
    </source>
</evidence>
<evidence type="ECO:0000313" key="1">
    <source>
        <dbReference type="EMBL" id="KAG5631909.1"/>
    </source>
</evidence>
<dbReference type="EMBL" id="JACXVP010000001">
    <property type="protein sequence ID" value="KAG5631909.1"/>
    <property type="molecule type" value="Genomic_DNA"/>
</dbReference>